<sequence>MLGSRACGLSTRSWRTIPAPTEPRRTERRRRRKNKKKGGASEVAFDWLGGGMSDGEVASGSLSGPAVDEAEKDKAEEEEEVLMFGGKKKGKKGKKNKKASVDDEYPVLDPEAEAESKKGGAKKGAFSMLNEDVFDGEFASVSPLVNQAGKVKAEEEETITFVESDEAEEEETLIFAGKKKGKKGKKEKKASNDDEDIDALIGMIVVPEQFAYQRFESVFYIPNCKSMDFVVFLTALRREAAAAPSAVPAERKGKQKKKGRKSGRTAQEEEDLDAILAELKSKPPASSAAEAVVPAPPESSASVAEEEPTAAEKFSATGAGLLEAEEVAESAASKKKKMKKKKEKEKAAKVGAADKPAEDEVVEEKNAPVRIEETKAKASDKKVPKYVREMQEPLAQMKEVAWVLAVCLRGRGETPESGERAARAGGVVAAERRIQAQAQGVEQFMTSVDQDSPAGEEASAPRRPKFETKNRRKPAAAGQTAEADLAVLAVAELAEPAVQEPELEVIPELGAESEPVVPMEVKEEEEEEEEDWDAKSFEEVNLPSIKSAFAEEEADDGPVKAGQVVIPPPSALPAVAKPSPRKKPAPPSKSQAKVVESEDENGKDEGEDEDSEEGVDVRKRQEAKTELLDCIWRRNVHEGEAGGFTQQIVVTYFTISRFSKTTKELQTDAKLKVPGLVFDTPGHESFTKGRGF</sequence>
<reference evidence="3" key="3">
    <citation type="submission" date="2020-12" db="UniProtKB">
        <authorList>
            <consortium name="EnsemblPlants"/>
        </authorList>
    </citation>
    <scope>IDENTIFICATION</scope>
</reference>
<dbReference type="PaxDb" id="3218-PP1S6_327V6.1"/>
<reference evidence="2 4" key="2">
    <citation type="journal article" date="2018" name="Plant J.">
        <title>The Physcomitrella patens chromosome-scale assembly reveals moss genome structure and evolution.</title>
        <authorList>
            <person name="Lang D."/>
            <person name="Ullrich K.K."/>
            <person name="Murat F."/>
            <person name="Fuchs J."/>
            <person name="Jenkins J."/>
            <person name="Haas F.B."/>
            <person name="Piednoel M."/>
            <person name="Gundlach H."/>
            <person name="Van Bel M."/>
            <person name="Meyberg R."/>
            <person name="Vives C."/>
            <person name="Morata J."/>
            <person name="Symeonidi A."/>
            <person name="Hiss M."/>
            <person name="Muchero W."/>
            <person name="Kamisugi Y."/>
            <person name="Saleh O."/>
            <person name="Blanc G."/>
            <person name="Decker E.L."/>
            <person name="van Gessel N."/>
            <person name="Grimwood J."/>
            <person name="Hayes R.D."/>
            <person name="Graham S.W."/>
            <person name="Gunter L.E."/>
            <person name="McDaniel S.F."/>
            <person name="Hoernstein S.N.W."/>
            <person name="Larsson A."/>
            <person name="Li F.W."/>
            <person name="Perroud P.F."/>
            <person name="Phillips J."/>
            <person name="Ranjan P."/>
            <person name="Rokshar D.S."/>
            <person name="Rothfels C.J."/>
            <person name="Schneider L."/>
            <person name="Shu S."/>
            <person name="Stevenson D.W."/>
            <person name="Thummler F."/>
            <person name="Tillich M."/>
            <person name="Villarreal Aguilar J.C."/>
            <person name="Widiez T."/>
            <person name="Wong G.K."/>
            <person name="Wymore A."/>
            <person name="Zhang Y."/>
            <person name="Zimmer A.D."/>
            <person name="Quatrano R.S."/>
            <person name="Mayer K.F.X."/>
            <person name="Goodstein D."/>
            <person name="Casacuberta J.M."/>
            <person name="Vandepoele K."/>
            <person name="Reski R."/>
            <person name="Cuming A.C."/>
            <person name="Tuskan G.A."/>
            <person name="Maumus F."/>
            <person name="Salse J."/>
            <person name="Schmutz J."/>
            <person name="Rensing S.A."/>
        </authorList>
    </citation>
    <scope>NUCLEOTIDE SEQUENCE [LARGE SCALE GENOMIC DNA]</scope>
    <source>
        <strain evidence="3 4">cv. Gransden 2004</strain>
    </source>
</reference>
<dbReference type="AlphaFoldDB" id="A0A2K1ICT2"/>
<dbReference type="SUPFAM" id="SSF52540">
    <property type="entry name" value="P-loop containing nucleoside triphosphate hydrolases"/>
    <property type="match status" value="1"/>
</dbReference>
<organism evidence="2">
    <name type="scientific">Physcomitrium patens</name>
    <name type="common">Spreading-leaved earth moss</name>
    <name type="synonym">Physcomitrella patens</name>
    <dbReference type="NCBI Taxonomy" id="3218"/>
    <lineage>
        <taxon>Eukaryota</taxon>
        <taxon>Viridiplantae</taxon>
        <taxon>Streptophyta</taxon>
        <taxon>Embryophyta</taxon>
        <taxon>Bryophyta</taxon>
        <taxon>Bryophytina</taxon>
        <taxon>Bryopsida</taxon>
        <taxon>Funariidae</taxon>
        <taxon>Funariales</taxon>
        <taxon>Funariaceae</taxon>
        <taxon>Physcomitrium</taxon>
    </lineage>
</organism>
<feature type="compositionally biased region" description="Basic residues" evidence="1">
    <location>
        <begin position="26"/>
        <end position="38"/>
    </location>
</feature>
<dbReference type="Proteomes" id="UP000006727">
    <property type="component" value="Chromosome 26"/>
</dbReference>
<evidence type="ECO:0000256" key="1">
    <source>
        <dbReference type="SAM" id="MobiDB-lite"/>
    </source>
</evidence>
<dbReference type="InterPro" id="IPR027417">
    <property type="entry name" value="P-loop_NTPase"/>
</dbReference>
<evidence type="ECO:0000313" key="4">
    <source>
        <dbReference type="Proteomes" id="UP000006727"/>
    </source>
</evidence>
<feature type="compositionally biased region" description="Acidic residues" evidence="1">
    <location>
        <begin position="522"/>
        <end position="532"/>
    </location>
</feature>
<feature type="region of interest" description="Disordered" evidence="1">
    <location>
        <begin position="1"/>
        <end position="122"/>
    </location>
</feature>
<dbReference type="GO" id="GO:0003743">
    <property type="term" value="F:translation initiation factor activity"/>
    <property type="evidence" value="ECO:0000318"/>
    <property type="project" value="GO_Central"/>
</dbReference>
<dbReference type="STRING" id="3218.A0A2K1ICT2"/>
<feature type="compositionally biased region" description="Basic residues" evidence="1">
    <location>
        <begin position="86"/>
        <end position="98"/>
    </location>
</feature>
<gene>
    <name evidence="2" type="ORF">PHYPA_030566</name>
</gene>
<reference evidence="2 4" key="1">
    <citation type="journal article" date="2008" name="Science">
        <title>The Physcomitrella genome reveals evolutionary insights into the conquest of land by plants.</title>
        <authorList>
            <person name="Rensing S."/>
            <person name="Lang D."/>
            <person name="Zimmer A."/>
            <person name="Terry A."/>
            <person name="Salamov A."/>
            <person name="Shapiro H."/>
            <person name="Nishiyama T."/>
            <person name="Perroud P.-F."/>
            <person name="Lindquist E."/>
            <person name="Kamisugi Y."/>
            <person name="Tanahashi T."/>
            <person name="Sakakibara K."/>
            <person name="Fujita T."/>
            <person name="Oishi K."/>
            <person name="Shin-I T."/>
            <person name="Kuroki Y."/>
            <person name="Toyoda A."/>
            <person name="Suzuki Y."/>
            <person name="Hashimoto A."/>
            <person name="Yamaguchi K."/>
            <person name="Sugano A."/>
            <person name="Kohara Y."/>
            <person name="Fujiyama A."/>
            <person name="Anterola A."/>
            <person name="Aoki S."/>
            <person name="Ashton N."/>
            <person name="Barbazuk W.B."/>
            <person name="Barker E."/>
            <person name="Bennetzen J."/>
            <person name="Bezanilla M."/>
            <person name="Blankenship R."/>
            <person name="Cho S.H."/>
            <person name="Dutcher S."/>
            <person name="Estelle M."/>
            <person name="Fawcett J.A."/>
            <person name="Gundlach H."/>
            <person name="Hanada K."/>
            <person name="Heyl A."/>
            <person name="Hicks K.A."/>
            <person name="Hugh J."/>
            <person name="Lohr M."/>
            <person name="Mayer K."/>
            <person name="Melkozernov A."/>
            <person name="Murata T."/>
            <person name="Nelson D."/>
            <person name="Pils B."/>
            <person name="Prigge M."/>
            <person name="Reiss B."/>
            <person name="Renner T."/>
            <person name="Rombauts S."/>
            <person name="Rushton P."/>
            <person name="Sanderfoot A."/>
            <person name="Schween G."/>
            <person name="Shiu S.-H."/>
            <person name="Stueber K."/>
            <person name="Theodoulou F.L."/>
            <person name="Tu H."/>
            <person name="Van de Peer Y."/>
            <person name="Verrier P.J."/>
            <person name="Waters E."/>
            <person name="Wood A."/>
            <person name="Yang L."/>
            <person name="Cove D."/>
            <person name="Cuming A."/>
            <person name="Hasebe M."/>
            <person name="Lucas S."/>
            <person name="Mishler D.B."/>
            <person name="Reski R."/>
            <person name="Grigoriev I."/>
            <person name="Quatrano R.S."/>
            <person name="Boore J.L."/>
        </authorList>
    </citation>
    <scope>NUCLEOTIDE SEQUENCE [LARGE SCALE GENOMIC DNA]</scope>
    <source>
        <strain evidence="3 4">cv. Gransden 2004</strain>
    </source>
</reference>
<dbReference type="EnsemblPlants" id="Pp3c26_12420V3.1">
    <property type="protein sequence ID" value="Pp3c26_12420V3.1"/>
    <property type="gene ID" value="Pp3c26_12420"/>
</dbReference>
<feature type="compositionally biased region" description="Basic residues" evidence="1">
    <location>
        <begin position="333"/>
        <end position="343"/>
    </location>
</feature>
<keyword evidence="4" id="KW-1185">Reference proteome</keyword>
<dbReference type="Gramene" id="Pp3c26_12420V3.1">
    <property type="protein sequence ID" value="Pp3c26_12420V3.1"/>
    <property type="gene ID" value="Pp3c26_12420"/>
</dbReference>
<evidence type="ECO:0008006" key="5">
    <source>
        <dbReference type="Google" id="ProtNLM"/>
    </source>
</evidence>
<feature type="compositionally biased region" description="Basic residues" evidence="1">
    <location>
        <begin position="253"/>
        <end position="263"/>
    </location>
</feature>
<dbReference type="GO" id="GO:0005737">
    <property type="term" value="C:cytoplasm"/>
    <property type="evidence" value="ECO:0000318"/>
    <property type="project" value="GO_Central"/>
</dbReference>
<feature type="compositionally biased region" description="Acidic residues" evidence="1">
    <location>
        <begin position="597"/>
        <end position="614"/>
    </location>
</feature>
<feature type="compositionally biased region" description="Acidic residues" evidence="1">
    <location>
        <begin position="102"/>
        <end position="113"/>
    </location>
</feature>
<dbReference type="EMBL" id="ABEU02000026">
    <property type="protein sequence ID" value="PNR27085.1"/>
    <property type="molecule type" value="Genomic_DNA"/>
</dbReference>
<feature type="compositionally biased region" description="Low complexity" evidence="1">
    <location>
        <begin position="274"/>
        <end position="303"/>
    </location>
</feature>
<feature type="compositionally biased region" description="Basic and acidic residues" evidence="1">
    <location>
        <begin position="355"/>
        <end position="365"/>
    </location>
</feature>
<dbReference type="InParanoid" id="A0A2K1ICT2"/>
<name>A0A2K1ICT2_PHYPA</name>
<dbReference type="Gene3D" id="3.40.50.300">
    <property type="entry name" value="P-loop containing nucleotide triphosphate hydrolases"/>
    <property type="match status" value="1"/>
</dbReference>
<feature type="region of interest" description="Disordered" evidence="1">
    <location>
        <begin position="242"/>
        <end position="365"/>
    </location>
</feature>
<feature type="region of interest" description="Disordered" evidence="1">
    <location>
        <begin position="444"/>
        <end position="480"/>
    </location>
</feature>
<accession>A0A2K1ICT2</accession>
<evidence type="ECO:0000313" key="2">
    <source>
        <dbReference type="EMBL" id="PNR27085.1"/>
    </source>
</evidence>
<protein>
    <recommendedName>
        <fullName evidence="5">Tr-type G domain-containing protein</fullName>
    </recommendedName>
</protein>
<proteinExistence type="predicted"/>
<dbReference type="GO" id="GO:0006413">
    <property type="term" value="P:translational initiation"/>
    <property type="evidence" value="ECO:0000318"/>
    <property type="project" value="GO_Central"/>
</dbReference>
<feature type="region of interest" description="Disordered" evidence="1">
    <location>
        <begin position="501"/>
        <end position="620"/>
    </location>
</feature>
<evidence type="ECO:0000313" key="3">
    <source>
        <dbReference type="EnsemblPlants" id="Pp3c26_12420V3.1"/>
    </source>
</evidence>